<dbReference type="EMBL" id="JAAVJS010000012">
    <property type="protein sequence ID" value="NJX15803.1"/>
    <property type="molecule type" value="Genomic_DNA"/>
</dbReference>
<gene>
    <name evidence="1" type="ORF">HC176_09905</name>
</gene>
<organism evidence="1 2">
    <name type="scientific">Tamlana crocina</name>
    <dbReference type="NCBI Taxonomy" id="393006"/>
    <lineage>
        <taxon>Bacteria</taxon>
        <taxon>Pseudomonadati</taxon>
        <taxon>Bacteroidota</taxon>
        <taxon>Flavobacteriia</taxon>
        <taxon>Flavobacteriales</taxon>
        <taxon>Flavobacteriaceae</taxon>
        <taxon>Tamlana</taxon>
    </lineage>
</organism>
<keyword evidence="2" id="KW-1185">Reference proteome</keyword>
<comment type="caution">
    <text evidence="1">The sequence shown here is derived from an EMBL/GenBank/DDBJ whole genome shotgun (WGS) entry which is preliminary data.</text>
</comment>
<sequence length="562" mass="63332">MLKNISIYKNIVCFLFICTAGYAQQLNDKIETIAASLQTVEDSKYEYSQSLKLLSSNYASYTLTSVDTKGNSDEYAYNFSFADVDVNTVRSLTKKDVIIVQLLINGKQKLIKETSGNGEKVNYVDNVSFYAKNIDNARNLVEAIKSTIPVNETLEKNKLALTTYQDHVKWLEENIQDVDYTKTQFVQKIEAGSANNGQLKLSTTENSKSKTQAFDYEFNLSTLNPNSLHFKISGDEFYIEATNRRNIKAIKVFEDGAQQNYKDDIRFYCGSIENGKDLLKVLAQAIPLAEKAFEGSRPNIASTPNAMAFLNKAVGNVANGESTYTQSIEGDCVAKVSIKEANPKETTDYQYSFNFSDINVDNIDYNSNKTQLYVEIYTRKKAKFIRNTENNELQNYTDAFKIYFENIEDVLTAKEALKNIAKNCESYKAETNANTVSSGLEALKNSIGMVKIGDDSYDQTFETVSTDPYIVKLTSVFSNLKNSKETIYEFGMGDINSKNISIETSGKEVMVELNTKHLEKIVKTYEDGEIKSYNYNIEIQATDIENARSIASLLQQITEKLE</sequence>
<evidence type="ECO:0000313" key="2">
    <source>
        <dbReference type="Proteomes" id="UP000760545"/>
    </source>
</evidence>
<accession>A0ABX1DBS9</accession>
<evidence type="ECO:0000313" key="1">
    <source>
        <dbReference type="EMBL" id="NJX15803.1"/>
    </source>
</evidence>
<dbReference type="RefSeq" id="WP_167918045.1">
    <property type="nucleotide sequence ID" value="NZ_JAAVJS010000012.1"/>
</dbReference>
<proteinExistence type="predicted"/>
<dbReference type="Proteomes" id="UP000760545">
    <property type="component" value="Unassembled WGS sequence"/>
</dbReference>
<reference evidence="1 2" key="1">
    <citation type="submission" date="2020-03" db="EMBL/GenBank/DDBJ databases">
        <title>Tamlana sp. nov, isolated from XXX.</title>
        <authorList>
            <person name="Cao W.R."/>
        </authorList>
    </citation>
    <scope>NUCLEOTIDE SEQUENCE [LARGE SCALE GENOMIC DNA]</scope>
    <source>
        <strain evidence="1 2">HST1-43</strain>
    </source>
</reference>
<protein>
    <submittedName>
        <fullName evidence="1">Uncharacterized protein</fullName>
    </submittedName>
</protein>
<name>A0ABX1DBS9_9FLAO</name>